<feature type="compositionally biased region" description="Basic and acidic residues" evidence="1">
    <location>
        <begin position="65"/>
        <end position="81"/>
    </location>
</feature>
<feature type="compositionally biased region" description="Low complexity" evidence="1">
    <location>
        <begin position="48"/>
        <end position="62"/>
    </location>
</feature>
<protein>
    <submittedName>
        <fullName evidence="2">Uncharacterized protein</fullName>
    </submittedName>
</protein>
<comment type="caution">
    <text evidence="2">The sequence shown here is derived from an EMBL/GenBank/DDBJ whole genome shotgun (WGS) entry which is preliminary data.</text>
</comment>
<feature type="non-terminal residue" evidence="2">
    <location>
        <position position="81"/>
    </location>
</feature>
<reference evidence="2 3" key="1">
    <citation type="submission" date="2021-06" db="EMBL/GenBank/DDBJ databases">
        <authorList>
            <person name="Palmer J.M."/>
        </authorList>
    </citation>
    <scope>NUCLEOTIDE SEQUENCE [LARGE SCALE GENOMIC DNA]</scope>
    <source>
        <strain evidence="3">if_2019</strain>
        <tissue evidence="2">Muscle</tissue>
    </source>
</reference>
<dbReference type="Proteomes" id="UP001482620">
    <property type="component" value="Unassembled WGS sequence"/>
</dbReference>
<name>A0ABV0TMG3_9TELE</name>
<evidence type="ECO:0000313" key="2">
    <source>
        <dbReference type="EMBL" id="MEQ2234108.1"/>
    </source>
</evidence>
<organism evidence="2 3">
    <name type="scientific">Ilyodon furcidens</name>
    <name type="common">goldbreast splitfin</name>
    <dbReference type="NCBI Taxonomy" id="33524"/>
    <lineage>
        <taxon>Eukaryota</taxon>
        <taxon>Metazoa</taxon>
        <taxon>Chordata</taxon>
        <taxon>Craniata</taxon>
        <taxon>Vertebrata</taxon>
        <taxon>Euteleostomi</taxon>
        <taxon>Actinopterygii</taxon>
        <taxon>Neopterygii</taxon>
        <taxon>Teleostei</taxon>
        <taxon>Neoteleostei</taxon>
        <taxon>Acanthomorphata</taxon>
        <taxon>Ovalentaria</taxon>
        <taxon>Atherinomorphae</taxon>
        <taxon>Cyprinodontiformes</taxon>
        <taxon>Goodeidae</taxon>
        <taxon>Ilyodon</taxon>
    </lineage>
</organism>
<keyword evidence="3" id="KW-1185">Reference proteome</keyword>
<dbReference type="EMBL" id="JAHRIQ010038690">
    <property type="protein sequence ID" value="MEQ2234108.1"/>
    <property type="molecule type" value="Genomic_DNA"/>
</dbReference>
<gene>
    <name evidence="2" type="ORF">ILYODFUR_028606</name>
</gene>
<sequence>MKVCIVYPSELSKSRGERELQKDPKIAATCEAQRRRSVQDLSAVGTESSQGSRNSSRSSSPSVRPPDKRNSRSYFPHDDPT</sequence>
<feature type="region of interest" description="Disordered" evidence="1">
    <location>
        <begin position="1"/>
        <end position="81"/>
    </location>
</feature>
<proteinExistence type="predicted"/>
<evidence type="ECO:0000313" key="3">
    <source>
        <dbReference type="Proteomes" id="UP001482620"/>
    </source>
</evidence>
<evidence type="ECO:0000256" key="1">
    <source>
        <dbReference type="SAM" id="MobiDB-lite"/>
    </source>
</evidence>
<feature type="compositionally biased region" description="Basic and acidic residues" evidence="1">
    <location>
        <begin position="12"/>
        <end position="25"/>
    </location>
</feature>
<accession>A0ABV0TMG3</accession>